<accession>A0ABD1U0S4</accession>
<evidence type="ECO:0008006" key="4">
    <source>
        <dbReference type="Google" id="ProtNLM"/>
    </source>
</evidence>
<organism evidence="2 3">
    <name type="scientific">Abeliophyllum distichum</name>
    <dbReference type="NCBI Taxonomy" id="126358"/>
    <lineage>
        <taxon>Eukaryota</taxon>
        <taxon>Viridiplantae</taxon>
        <taxon>Streptophyta</taxon>
        <taxon>Embryophyta</taxon>
        <taxon>Tracheophyta</taxon>
        <taxon>Spermatophyta</taxon>
        <taxon>Magnoliopsida</taxon>
        <taxon>eudicotyledons</taxon>
        <taxon>Gunneridae</taxon>
        <taxon>Pentapetalae</taxon>
        <taxon>asterids</taxon>
        <taxon>lamiids</taxon>
        <taxon>Lamiales</taxon>
        <taxon>Oleaceae</taxon>
        <taxon>Forsythieae</taxon>
        <taxon>Abeliophyllum</taxon>
    </lineage>
</organism>
<keyword evidence="3" id="KW-1185">Reference proteome</keyword>
<gene>
    <name evidence="2" type="ORF">Adt_14834</name>
</gene>
<sequence>MTVLEYIRKFEELSRFVTHMVGTNGLKVDRFLEGLRPELNKDVLMSGIQNMSFPEVTDKALLAEQAEVKIVRAQEVRSLNRNQNQKVFRVNKNWNENKKKWAGKRHGGKQNEPHLKRGRPDNQTEAKAPPS</sequence>
<protein>
    <recommendedName>
        <fullName evidence="4">Retrotransposon gag domain-containing protein</fullName>
    </recommendedName>
</protein>
<reference evidence="3" key="1">
    <citation type="submission" date="2024-07" db="EMBL/GenBank/DDBJ databases">
        <title>Two chromosome-level genome assemblies of Korean endemic species Abeliophyllum distichum and Forsythia ovata (Oleaceae).</title>
        <authorList>
            <person name="Jang H."/>
        </authorList>
    </citation>
    <scope>NUCLEOTIDE SEQUENCE [LARGE SCALE GENOMIC DNA]</scope>
</reference>
<dbReference type="EMBL" id="JBFOLK010000004">
    <property type="protein sequence ID" value="KAL2518587.1"/>
    <property type="molecule type" value="Genomic_DNA"/>
</dbReference>
<dbReference type="AlphaFoldDB" id="A0ABD1U0S4"/>
<evidence type="ECO:0000313" key="2">
    <source>
        <dbReference type="EMBL" id="KAL2518587.1"/>
    </source>
</evidence>
<evidence type="ECO:0000313" key="3">
    <source>
        <dbReference type="Proteomes" id="UP001604336"/>
    </source>
</evidence>
<comment type="caution">
    <text evidence="2">The sequence shown here is derived from an EMBL/GenBank/DDBJ whole genome shotgun (WGS) entry which is preliminary data.</text>
</comment>
<name>A0ABD1U0S4_9LAMI</name>
<dbReference type="Proteomes" id="UP001604336">
    <property type="component" value="Unassembled WGS sequence"/>
</dbReference>
<evidence type="ECO:0000256" key="1">
    <source>
        <dbReference type="SAM" id="MobiDB-lite"/>
    </source>
</evidence>
<feature type="compositionally biased region" description="Basic and acidic residues" evidence="1">
    <location>
        <begin position="109"/>
        <end position="124"/>
    </location>
</feature>
<feature type="region of interest" description="Disordered" evidence="1">
    <location>
        <begin position="81"/>
        <end position="131"/>
    </location>
</feature>
<proteinExistence type="predicted"/>